<name>F0SKI7_RUBBR</name>
<dbReference type="eggNOG" id="COG1285">
    <property type="taxonomic scope" value="Bacteria"/>
</dbReference>
<evidence type="ECO:0000313" key="10">
    <source>
        <dbReference type="Proteomes" id="UP000006860"/>
    </source>
</evidence>
<dbReference type="InterPro" id="IPR049177">
    <property type="entry name" value="MgtC_SapB_SrpB_YhiD_N"/>
</dbReference>
<dbReference type="STRING" id="756272.Plabr_4395"/>
<evidence type="ECO:0000313" key="9">
    <source>
        <dbReference type="EMBL" id="ADY61968.1"/>
    </source>
</evidence>
<protein>
    <submittedName>
        <fullName evidence="9">MgtC/SapB transporter</fullName>
    </submittedName>
</protein>
<dbReference type="InterPro" id="IPR003416">
    <property type="entry name" value="MgtC/SapB/SrpB/YhiD_fam"/>
</dbReference>
<dbReference type="KEGG" id="pbs:Plabr_4395"/>
<dbReference type="PANTHER" id="PTHR33778:SF1">
    <property type="entry name" value="MAGNESIUM TRANSPORTER YHID-RELATED"/>
    <property type="match status" value="1"/>
</dbReference>
<evidence type="ECO:0000256" key="1">
    <source>
        <dbReference type="ARBA" id="ARBA00004651"/>
    </source>
</evidence>
<dbReference type="OrthoDB" id="9811198at2"/>
<evidence type="ECO:0000256" key="7">
    <source>
        <dbReference type="SAM" id="Phobius"/>
    </source>
</evidence>
<evidence type="ECO:0000256" key="5">
    <source>
        <dbReference type="ARBA" id="ARBA00022989"/>
    </source>
</evidence>
<dbReference type="Pfam" id="PF02308">
    <property type="entry name" value="MgtC"/>
    <property type="match status" value="1"/>
</dbReference>
<feature type="transmembrane region" description="Helical" evidence="7">
    <location>
        <begin position="38"/>
        <end position="55"/>
    </location>
</feature>
<keyword evidence="10" id="KW-1185">Reference proteome</keyword>
<dbReference type="Proteomes" id="UP000006860">
    <property type="component" value="Chromosome"/>
</dbReference>
<feature type="domain" description="MgtC/SapB/SrpB/YhiD N-terminal" evidence="8">
    <location>
        <begin position="11"/>
        <end position="144"/>
    </location>
</feature>
<keyword evidence="6 7" id="KW-0472">Membrane</keyword>
<keyword evidence="5 7" id="KW-1133">Transmembrane helix</keyword>
<reference evidence="10" key="1">
    <citation type="submission" date="2011-02" db="EMBL/GenBank/DDBJ databases">
        <title>The complete genome of Planctomyces brasiliensis DSM 5305.</title>
        <authorList>
            <person name="Lucas S."/>
            <person name="Copeland A."/>
            <person name="Lapidus A."/>
            <person name="Bruce D."/>
            <person name="Goodwin L."/>
            <person name="Pitluck S."/>
            <person name="Kyrpides N."/>
            <person name="Mavromatis K."/>
            <person name="Pagani I."/>
            <person name="Ivanova N."/>
            <person name="Ovchinnikova G."/>
            <person name="Lu M."/>
            <person name="Detter J.C."/>
            <person name="Han C."/>
            <person name="Land M."/>
            <person name="Hauser L."/>
            <person name="Markowitz V."/>
            <person name="Cheng J.-F."/>
            <person name="Hugenholtz P."/>
            <person name="Woyke T."/>
            <person name="Wu D."/>
            <person name="Tindall B."/>
            <person name="Pomrenke H.G."/>
            <person name="Brambilla E."/>
            <person name="Klenk H.-P."/>
            <person name="Eisen J.A."/>
        </authorList>
    </citation>
    <scope>NUCLEOTIDE SEQUENCE [LARGE SCALE GENOMIC DNA]</scope>
    <source>
        <strain evidence="10">ATCC 49424 / DSM 5305 / JCM 21570 / NBRC 103401 / IFAM 1448</strain>
    </source>
</reference>
<evidence type="ECO:0000256" key="4">
    <source>
        <dbReference type="ARBA" id="ARBA00022692"/>
    </source>
</evidence>
<dbReference type="EMBL" id="CP002546">
    <property type="protein sequence ID" value="ADY61968.1"/>
    <property type="molecule type" value="Genomic_DNA"/>
</dbReference>
<feature type="transmembrane region" description="Helical" evidence="7">
    <location>
        <begin position="76"/>
        <end position="95"/>
    </location>
</feature>
<dbReference type="RefSeq" id="WP_013630673.1">
    <property type="nucleotide sequence ID" value="NC_015174.1"/>
</dbReference>
<comment type="similarity">
    <text evidence="2">Belongs to the MgtC/SapB family.</text>
</comment>
<keyword evidence="3" id="KW-1003">Cell membrane</keyword>
<dbReference type="HOGENOM" id="CLU_079292_1_0_0"/>
<accession>F0SKI7</accession>
<comment type="subcellular location">
    <subcellularLocation>
        <location evidence="1">Cell membrane</location>
        <topology evidence="1">Multi-pass membrane protein</topology>
    </subcellularLocation>
</comment>
<organism evidence="9 10">
    <name type="scientific">Rubinisphaera brasiliensis (strain ATCC 49424 / DSM 5305 / JCM 21570 / IAM 15109 / NBRC 103401 / IFAM 1448)</name>
    <name type="common">Planctomyces brasiliensis</name>
    <dbReference type="NCBI Taxonomy" id="756272"/>
    <lineage>
        <taxon>Bacteria</taxon>
        <taxon>Pseudomonadati</taxon>
        <taxon>Planctomycetota</taxon>
        <taxon>Planctomycetia</taxon>
        <taxon>Planctomycetales</taxon>
        <taxon>Planctomycetaceae</taxon>
        <taxon>Rubinisphaera</taxon>
    </lineage>
</organism>
<evidence type="ECO:0000256" key="2">
    <source>
        <dbReference type="ARBA" id="ARBA00009298"/>
    </source>
</evidence>
<dbReference type="GO" id="GO:0005886">
    <property type="term" value="C:plasma membrane"/>
    <property type="evidence" value="ECO:0007669"/>
    <property type="project" value="UniProtKB-SubCell"/>
</dbReference>
<keyword evidence="4 7" id="KW-0812">Transmembrane</keyword>
<dbReference type="PANTHER" id="PTHR33778">
    <property type="entry name" value="PROTEIN MGTC"/>
    <property type="match status" value="1"/>
</dbReference>
<dbReference type="PRINTS" id="PR01837">
    <property type="entry name" value="MGTCSAPBPROT"/>
</dbReference>
<feature type="transmembrane region" description="Helical" evidence="7">
    <location>
        <begin position="107"/>
        <end position="140"/>
    </location>
</feature>
<evidence type="ECO:0000256" key="3">
    <source>
        <dbReference type="ARBA" id="ARBA00022475"/>
    </source>
</evidence>
<evidence type="ECO:0000256" key="6">
    <source>
        <dbReference type="ARBA" id="ARBA00023136"/>
    </source>
</evidence>
<gene>
    <name evidence="9" type="ordered locus">Plabr_4395</name>
</gene>
<proteinExistence type="inferred from homology"/>
<evidence type="ECO:0000259" key="8">
    <source>
        <dbReference type="Pfam" id="PF02308"/>
    </source>
</evidence>
<sequence>MIDLGEDVLQILLSLIAGAVVGWEREVRNRPAGLKTHMLVALGSTLVMMTALDFVETREQRLNGGKTLLEMDPMRVIGGVIGGIGFLGAGAIIQGRRSVEGLTTASTIWVTAAIGIVCGLGQFVLAGLSIGAVMLVLVVVRYLKVCCLGMEEDDHEPPESWPPVPR</sequence>
<dbReference type="AlphaFoldDB" id="F0SKI7"/>